<evidence type="ECO:0000256" key="3">
    <source>
        <dbReference type="RuleBase" id="RU362073"/>
    </source>
</evidence>
<dbReference type="Proteomes" id="UP000559809">
    <property type="component" value="Unassembled WGS sequence"/>
</dbReference>
<evidence type="ECO:0000313" key="6">
    <source>
        <dbReference type="EMBL" id="NYT51841.1"/>
    </source>
</evidence>
<dbReference type="PRINTS" id="PR00207">
    <property type="entry name" value="FLAGELLIN"/>
</dbReference>
<dbReference type="InterPro" id="IPR001029">
    <property type="entry name" value="Flagellin_N"/>
</dbReference>
<dbReference type="EMBL" id="JACCEM010000017">
    <property type="protein sequence ID" value="NYT51841.1"/>
    <property type="molecule type" value="Genomic_DNA"/>
</dbReference>
<proteinExistence type="inferred from homology"/>
<dbReference type="Pfam" id="PF00669">
    <property type="entry name" value="Flagellin_N"/>
    <property type="match status" value="1"/>
</dbReference>
<dbReference type="GO" id="GO:0009288">
    <property type="term" value="C:bacterial-type flagellum"/>
    <property type="evidence" value="ECO:0007669"/>
    <property type="project" value="UniProtKB-SubCell"/>
</dbReference>
<feature type="domain" description="Flagellin N-terminal" evidence="4">
    <location>
        <begin position="4"/>
        <end position="139"/>
    </location>
</feature>
<dbReference type="GO" id="GO:0005198">
    <property type="term" value="F:structural molecule activity"/>
    <property type="evidence" value="ECO:0007669"/>
    <property type="project" value="UniProtKB-UniRule"/>
</dbReference>
<evidence type="ECO:0000259" key="5">
    <source>
        <dbReference type="Pfam" id="PF00700"/>
    </source>
</evidence>
<reference evidence="6 7" key="1">
    <citation type="submission" date="2020-07" db="EMBL/GenBank/DDBJ databases">
        <title>Taxonomic revisions and descriptions of new bacterial species based on genomic comparisons in the high-G+C-content subgroup of the family Alcaligenaceae.</title>
        <authorList>
            <person name="Szabo A."/>
            <person name="Felfoldi T."/>
        </authorList>
    </citation>
    <scope>NUCLEOTIDE SEQUENCE [LARGE SCALE GENOMIC DNA]</scope>
    <source>
        <strain evidence="6 7">LMG 24012</strain>
    </source>
</reference>
<keyword evidence="3" id="KW-0964">Secreted</keyword>
<dbReference type="Gene3D" id="1.20.1330.10">
    <property type="entry name" value="f41 fragment of flagellin, N-terminal domain"/>
    <property type="match status" value="2"/>
</dbReference>
<dbReference type="PANTHER" id="PTHR42792:SF2">
    <property type="entry name" value="FLAGELLIN"/>
    <property type="match status" value="1"/>
</dbReference>
<dbReference type="Pfam" id="PF00700">
    <property type="entry name" value="Flagellin_C"/>
    <property type="match status" value="1"/>
</dbReference>
<dbReference type="Gene3D" id="3.30.70.2120">
    <property type="match status" value="1"/>
</dbReference>
<dbReference type="RefSeq" id="WP_180158516.1">
    <property type="nucleotide sequence ID" value="NZ_JACCEM010000017.1"/>
</dbReference>
<feature type="domain" description="Flagellin C-terminal" evidence="5">
    <location>
        <begin position="637"/>
        <end position="721"/>
    </location>
</feature>
<dbReference type="GO" id="GO:0005576">
    <property type="term" value="C:extracellular region"/>
    <property type="evidence" value="ECO:0007669"/>
    <property type="project" value="UniProtKB-SubCell"/>
</dbReference>
<comment type="function">
    <text evidence="3">Flagellin is the subunit protein which polymerizes to form the filaments of bacterial flagella.</text>
</comment>
<keyword evidence="7" id="KW-1185">Reference proteome</keyword>
<evidence type="ECO:0000313" key="7">
    <source>
        <dbReference type="Proteomes" id="UP000559809"/>
    </source>
</evidence>
<evidence type="ECO:0000256" key="2">
    <source>
        <dbReference type="ARBA" id="ARBA00023143"/>
    </source>
</evidence>
<evidence type="ECO:0000256" key="1">
    <source>
        <dbReference type="ARBA" id="ARBA00005709"/>
    </source>
</evidence>
<keyword evidence="2 3" id="KW-0975">Bacterial flagellum</keyword>
<comment type="similarity">
    <text evidence="1 3">Belongs to the bacterial flagellin family.</text>
</comment>
<name>A0A853GB94_9BURK</name>
<dbReference type="AlphaFoldDB" id="A0A853GB94"/>
<dbReference type="InterPro" id="IPR046358">
    <property type="entry name" value="Flagellin_C"/>
</dbReference>
<protein>
    <recommendedName>
        <fullName evidence="3">Flagellin</fullName>
    </recommendedName>
</protein>
<comment type="caution">
    <text evidence="6">The sequence shown here is derived from an EMBL/GenBank/DDBJ whole genome shotgun (WGS) entry which is preliminary data.</text>
</comment>
<gene>
    <name evidence="6" type="ORF">H0A72_21250</name>
</gene>
<dbReference type="PANTHER" id="PTHR42792">
    <property type="entry name" value="FLAGELLIN"/>
    <property type="match status" value="1"/>
</dbReference>
<evidence type="ECO:0000259" key="4">
    <source>
        <dbReference type="Pfam" id="PF00669"/>
    </source>
</evidence>
<comment type="subcellular location">
    <subcellularLocation>
        <location evidence="3">Secreted</location>
    </subcellularLocation>
    <subcellularLocation>
        <location evidence="3">Bacterial flagellum</location>
    </subcellularLocation>
</comment>
<sequence>MSVINTNYLAQVSQNNLQKSQGALGTAIERLSSGLRINSAKDDAAGQAIANRFTANIKGLNQASRNANDGISIAQTTEGALNEINNNLQRIRELSVQAANGSNSDTDLASIQAEITQRLEEIDRVSQQTQFNGKKVLSAEAGTLKVQVGSRDSEMIEINLREISSSTLKLGSLDVTNMIKSDDLTKLSSGTVAEKLSFGAVTTTGALPVGAKTTAIAADEVYDLSSTVTVVSNVDISATATADAKTAAGAAYAGTNAEIRSYVQDGITKYALVSDSTDMANADVRGLTLDLANGTFAVDAADLTGVDQTAARAAVTTIADSDTVTVAIETNYAVKASDNNYYALFENPVNGEFIWDSGAGNVNALVGATPTKSASSPVMSAGAVVTDVDATGMSAAPTFSDTTLYLRTDVAAGNQALGDDVVGEYAIKGDDGLYYVVDIDPSSSDEATATFKVTVSNTVISSSNLDTAGATGIRMGKTTPPQADGNDIANHNVASNPTGSNTQVFRSADGTSFAIKASDNNYYSATITKNGAVADVVFDLSNKVDGTGYTAQTQWASGDTINVSYEDSDGNAIAANKLFTYEDDKGATHTVMNRGTNEVPEYVYVTAGTADASGVSTVTVNKDTSGAEVAATVDPLAMLDRALQNVDNLRSELGAVQNRFQSTIANLSNTVTNLSAARSRIEDADYAVEVSNMTRAQILQQAGTSVLAQANQVPQTVLSLLR</sequence>
<dbReference type="SUPFAM" id="SSF64518">
    <property type="entry name" value="Phase 1 flagellin"/>
    <property type="match status" value="1"/>
</dbReference>
<accession>A0A853GB94</accession>
<organism evidence="6 7">
    <name type="scientific">Parapusillimonas granuli</name>
    <dbReference type="NCBI Taxonomy" id="380911"/>
    <lineage>
        <taxon>Bacteria</taxon>
        <taxon>Pseudomonadati</taxon>
        <taxon>Pseudomonadota</taxon>
        <taxon>Betaproteobacteria</taxon>
        <taxon>Burkholderiales</taxon>
        <taxon>Alcaligenaceae</taxon>
        <taxon>Parapusillimonas</taxon>
    </lineage>
</organism>
<dbReference type="InterPro" id="IPR001492">
    <property type="entry name" value="Flagellin"/>
</dbReference>